<dbReference type="PANTHER" id="PTHR48419">
    <property type="entry name" value="SULFOTRANSFERASE DOMAIN-CONTAINING PROTEIN"/>
    <property type="match status" value="1"/>
</dbReference>
<dbReference type="AlphaFoldDB" id="A0A439D7K9"/>
<evidence type="ECO:0008006" key="3">
    <source>
        <dbReference type="Google" id="ProtNLM"/>
    </source>
</evidence>
<dbReference type="EMBL" id="RYZI01000116">
    <property type="protein sequence ID" value="RWA10381.1"/>
    <property type="molecule type" value="Genomic_DNA"/>
</dbReference>
<dbReference type="SUPFAM" id="SSF52540">
    <property type="entry name" value="P-loop containing nucleoside triphosphate hydrolases"/>
    <property type="match status" value="1"/>
</dbReference>
<protein>
    <recommendedName>
        <fullName evidence="3">Sulfotransferase domain-containing protein</fullName>
    </recommendedName>
</protein>
<comment type="caution">
    <text evidence="1">The sequence shown here is derived from an EMBL/GenBank/DDBJ whole genome shotgun (WGS) entry which is preliminary data.</text>
</comment>
<dbReference type="Gene3D" id="3.40.50.300">
    <property type="entry name" value="P-loop containing nucleotide triphosphate hydrolases"/>
    <property type="match status" value="1"/>
</dbReference>
<sequence length="336" mass="37733">MLVLIRYTKVFMTRQDILQCAHEPFGDAFYYGPERLGERYADDEAGRLSSGFSKTTYQDVLDRLDRDGNMQNVGLADGENSENGHCENGVDGDSCVNLGNSHSLINGLDGHNHTNGVNGFDKSKRQGSDSTGNPTVIPLGFLKKFHWTFLIRHPRWGIPSYVRCCSPPLSETTGWDHFMPSEAGYIELRRLFDYLRQQGLVGPSVAGQANGTEAGKDEVSITVLDADDLLDKPEEAIRAFCAHTGIPFSPDMLNWDDEGNQKHVAEAFAKWNGWHNDAINSKGLTARTHPKKPVTKESENEEWRRKYGEEGQKIIRACVDENTPHYEYLKSFALEF</sequence>
<dbReference type="InterPro" id="IPR027417">
    <property type="entry name" value="P-loop_NTPase"/>
</dbReference>
<dbReference type="InterPro" id="IPR053226">
    <property type="entry name" value="Pyrrolopyrazine_biosynth_F"/>
</dbReference>
<dbReference type="PANTHER" id="PTHR48419:SF1">
    <property type="entry name" value="SULFOTRANSFERASE DOMAIN-CONTAINING PROTEIN"/>
    <property type="match status" value="1"/>
</dbReference>
<reference evidence="1 2" key="1">
    <citation type="submission" date="2018-12" db="EMBL/GenBank/DDBJ databases">
        <title>Draft genome sequence of Xylaria grammica IHI A82.</title>
        <authorList>
            <person name="Buettner E."/>
            <person name="Kellner H."/>
        </authorList>
    </citation>
    <scope>NUCLEOTIDE SEQUENCE [LARGE SCALE GENOMIC DNA]</scope>
    <source>
        <strain evidence="1 2">IHI A82</strain>
    </source>
</reference>
<proteinExistence type="predicted"/>
<keyword evidence="2" id="KW-1185">Reference proteome</keyword>
<gene>
    <name evidence="1" type="ORF">EKO27_g4718</name>
</gene>
<organism evidence="1 2">
    <name type="scientific">Xylaria grammica</name>
    <dbReference type="NCBI Taxonomy" id="363999"/>
    <lineage>
        <taxon>Eukaryota</taxon>
        <taxon>Fungi</taxon>
        <taxon>Dikarya</taxon>
        <taxon>Ascomycota</taxon>
        <taxon>Pezizomycotina</taxon>
        <taxon>Sordariomycetes</taxon>
        <taxon>Xylariomycetidae</taxon>
        <taxon>Xylariales</taxon>
        <taxon>Xylariaceae</taxon>
        <taxon>Xylaria</taxon>
    </lineage>
</organism>
<evidence type="ECO:0000313" key="1">
    <source>
        <dbReference type="EMBL" id="RWA10381.1"/>
    </source>
</evidence>
<dbReference type="Pfam" id="PF19798">
    <property type="entry name" value="Sulfotransfer_5"/>
    <property type="match status" value="1"/>
</dbReference>
<accession>A0A439D7K9</accession>
<evidence type="ECO:0000313" key="2">
    <source>
        <dbReference type="Proteomes" id="UP000286045"/>
    </source>
</evidence>
<dbReference type="Proteomes" id="UP000286045">
    <property type="component" value="Unassembled WGS sequence"/>
</dbReference>
<dbReference type="STRING" id="363999.A0A439D7K9"/>
<name>A0A439D7K9_9PEZI</name>